<dbReference type="GO" id="GO:0008270">
    <property type="term" value="F:zinc ion binding"/>
    <property type="evidence" value="ECO:0007669"/>
    <property type="project" value="UniProtKB-KW"/>
</dbReference>
<dbReference type="OrthoDB" id="410954at2759"/>
<gene>
    <name evidence="5" type="ORF">SNAT2548_LOCUS21835</name>
</gene>
<dbReference type="InterPro" id="IPR002893">
    <property type="entry name" value="Znf_MYND"/>
</dbReference>
<dbReference type="AlphaFoldDB" id="A0A812QSD1"/>
<feature type="domain" description="MYND-type" evidence="4">
    <location>
        <begin position="125"/>
        <end position="163"/>
    </location>
</feature>
<sequence length="173" mass="18967">MLAVIVYPTGQVVLDDLGCHKGLAKDTEAFADLLLQCTAFDAEWDDTDEWNALTLQAVAYLRQDLKAEAFVASAESNTFAAVRKKASVLRRRLGGERAAGPTAGSLEEEGICMPGVLSMNTRVQCPVCMVMQQELLRCPQCRNVGYCSMQHLQEDAPRHSVWCSSRAETPSVN</sequence>
<dbReference type="Gene3D" id="6.10.140.2220">
    <property type="match status" value="1"/>
</dbReference>
<organism evidence="5 6">
    <name type="scientific">Symbiodinium natans</name>
    <dbReference type="NCBI Taxonomy" id="878477"/>
    <lineage>
        <taxon>Eukaryota</taxon>
        <taxon>Sar</taxon>
        <taxon>Alveolata</taxon>
        <taxon>Dinophyceae</taxon>
        <taxon>Suessiales</taxon>
        <taxon>Symbiodiniaceae</taxon>
        <taxon>Symbiodinium</taxon>
    </lineage>
</organism>
<evidence type="ECO:0000259" key="4">
    <source>
        <dbReference type="PROSITE" id="PS01360"/>
    </source>
</evidence>
<keyword evidence="2" id="KW-0863">Zinc-finger</keyword>
<evidence type="ECO:0000313" key="6">
    <source>
        <dbReference type="Proteomes" id="UP000604046"/>
    </source>
</evidence>
<protein>
    <recommendedName>
        <fullName evidence="4">MYND-type domain-containing protein</fullName>
    </recommendedName>
</protein>
<dbReference type="PROSITE" id="PS01360">
    <property type="entry name" value="ZF_MYND_1"/>
    <property type="match status" value="1"/>
</dbReference>
<dbReference type="Pfam" id="PF01753">
    <property type="entry name" value="zf-MYND"/>
    <property type="match status" value="1"/>
</dbReference>
<accession>A0A812QSD1</accession>
<keyword evidence="1" id="KW-0479">Metal-binding</keyword>
<reference evidence="5" key="1">
    <citation type="submission" date="2021-02" db="EMBL/GenBank/DDBJ databases">
        <authorList>
            <person name="Dougan E. K."/>
            <person name="Rhodes N."/>
            <person name="Thang M."/>
            <person name="Chan C."/>
        </authorList>
    </citation>
    <scope>NUCLEOTIDE SEQUENCE</scope>
</reference>
<keyword evidence="3" id="KW-0862">Zinc</keyword>
<evidence type="ECO:0000256" key="3">
    <source>
        <dbReference type="ARBA" id="ARBA00022833"/>
    </source>
</evidence>
<dbReference type="EMBL" id="CAJNDS010002264">
    <property type="protein sequence ID" value="CAE7401107.1"/>
    <property type="molecule type" value="Genomic_DNA"/>
</dbReference>
<evidence type="ECO:0000313" key="5">
    <source>
        <dbReference type="EMBL" id="CAE7401107.1"/>
    </source>
</evidence>
<dbReference type="SUPFAM" id="SSF144232">
    <property type="entry name" value="HIT/MYND zinc finger-like"/>
    <property type="match status" value="1"/>
</dbReference>
<proteinExistence type="predicted"/>
<evidence type="ECO:0000256" key="2">
    <source>
        <dbReference type="ARBA" id="ARBA00022771"/>
    </source>
</evidence>
<name>A0A812QSD1_9DINO</name>
<dbReference type="Proteomes" id="UP000604046">
    <property type="component" value="Unassembled WGS sequence"/>
</dbReference>
<keyword evidence="6" id="KW-1185">Reference proteome</keyword>
<evidence type="ECO:0000256" key="1">
    <source>
        <dbReference type="ARBA" id="ARBA00022723"/>
    </source>
</evidence>
<comment type="caution">
    <text evidence="5">The sequence shown here is derived from an EMBL/GenBank/DDBJ whole genome shotgun (WGS) entry which is preliminary data.</text>
</comment>